<dbReference type="InterPro" id="IPR029063">
    <property type="entry name" value="SAM-dependent_MTases_sf"/>
</dbReference>
<dbReference type="SUPFAM" id="SSF53335">
    <property type="entry name" value="S-adenosyl-L-methionine-dependent methyltransferases"/>
    <property type="match status" value="1"/>
</dbReference>
<keyword evidence="4" id="KW-1185">Reference proteome</keyword>
<protein>
    <recommendedName>
        <fullName evidence="2">Methyltransferase domain-containing protein</fullName>
    </recommendedName>
</protein>
<feature type="region of interest" description="Disordered" evidence="1">
    <location>
        <begin position="1"/>
        <end position="25"/>
    </location>
</feature>
<comment type="caution">
    <text evidence="3">The sequence shown here is derived from an EMBL/GenBank/DDBJ whole genome shotgun (WGS) entry which is preliminary data.</text>
</comment>
<name>A0A830HD39_9CHLO</name>
<dbReference type="Proteomes" id="UP000660262">
    <property type="component" value="Unassembled WGS sequence"/>
</dbReference>
<dbReference type="InterPro" id="IPR025714">
    <property type="entry name" value="Methyltranfer_dom"/>
</dbReference>
<evidence type="ECO:0000256" key="1">
    <source>
        <dbReference type="SAM" id="MobiDB-lite"/>
    </source>
</evidence>
<dbReference type="EMBL" id="BNJQ01000005">
    <property type="protein sequence ID" value="GHP03491.1"/>
    <property type="molecule type" value="Genomic_DNA"/>
</dbReference>
<accession>A0A830HD39</accession>
<dbReference type="Pfam" id="PF13679">
    <property type="entry name" value="Methyltransf_32"/>
    <property type="match status" value="1"/>
</dbReference>
<evidence type="ECO:0000259" key="2">
    <source>
        <dbReference type="Pfam" id="PF13679"/>
    </source>
</evidence>
<evidence type="ECO:0000313" key="4">
    <source>
        <dbReference type="Proteomes" id="UP000660262"/>
    </source>
</evidence>
<dbReference type="OrthoDB" id="496551at2759"/>
<reference evidence="3" key="1">
    <citation type="submission" date="2020-10" db="EMBL/GenBank/DDBJ databases">
        <title>Unveiling of a novel bifunctional photoreceptor, Dualchrome1, isolated from a cosmopolitan green alga.</title>
        <authorList>
            <person name="Suzuki S."/>
            <person name="Kawachi M."/>
        </authorList>
    </citation>
    <scope>NUCLEOTIDE SEQUENCE</scope>
    <source>
        <strain evidence="3">NIES 2893</strain>
    </source>
</reference>
<proteinExistence type="predicted"/>
<organism evidence="3 4">
    <name type="scientific">Pycnococcus provasolii</name>
    <dbReference type="NCBI Taxonomy" id="41880"/>
    <lineage>
        <taxon>Eukaryota</taxon>
        <taxon>Viridiplantae</taxon>
        <taxon>Chlorophyta</taxon>
        <taxon>Pseudoscourfieldiophyceae</taxon>
        <taxon>Pseudoscourfieldiales</taxon>
        <taxon>Pycnococcaceae</taxon>
        <taxon>Pycnococcus</taxon>
    </lineage>
</organism>
<feature type="domain" description="Methyltransferase" evidence="2">
    <location>
        <begin position="179"/>
        <end position="336"/>
    </location>
</feature>
<sequence>MFSDSIVYSSPPPPPTPQPADVTARKPQVAKVAMAGAVASSASGLCSALVDTLNDISTNLKKVVSSWLSSVPPSKTTTNAKAASGRLVGASENLSSSPGVDDDTMTMDHTWILSSMRSVSPEVFDAYEPLLKQCALIVPKWRERFCNPQSPAHNKTLWLKLMKRENSTGSNREQVPKMFKEVVECAPVLQAAIDTIQNLPDKQRATVVDLACGKGFLSMFLSEMLPPSKCVGILLADKGWPLKGEEIKQHHISPAHIYGTGCYESWPIPLDIWRRDLKQIREIKAIARRLEERANTEGPTIILGVHLCGLLSIRAVELFNMLGRDAARLMVLKPCCLPPAPNRQEQERVFELGNHTFPMSDVAGEGGRWKKNVWVGPPRTHLRAKFGTWCDHLEKGIVADDISRATENLQTGGGFQNVYLFARNNNKEAAVAAAV</sequence>
<evidence type="ECO:0000313" key="3">
    <source>
        <dbReference type="EMBL" id="GHP03491.1"/>
    </source>
</evidence>
<dbReference type="AlphaFoldDB" id="A0A830HD39"/>
<gene>
    <name evidence="3" type="ORF">PPROV_000224600</name>
</gene>